<proteinExistence type="predicted"/>
<comment type="caution">
    <text evidence="3">The sequence shown here is derived from an EMBL/GenBank/DDBJ whole genome shotgun (WGS) entry which is preliminary data.</text>
</comment>
<dbReference type="PROSITE" id="PS50006">
    <property type="entry name" value="FHA_DOMAIN"/>
    <property type="match status" value="1"/>
</dbReference>
<reference evidence="3 4" key="1">
    <citation type="journal article" date="2019" name="Int. J. Syst. Evol. Microbiol.">
        <title>The Global Catalogue of Microorganisms (GCM) 10K type strain sequencing project: providing services to taxonomists for standard genome sequencing and annotation.</title>
        <authorList>
            <consortium name="The Broad Institute Genomics Platform"/>
            <consortium name="The Broad Institute Genome Sequencing Center for Infectious Disease"/>
            <person name="Wu L."/>
            <person name="Ma J."/>
        </authorList>
    </citation>
    <scope>NUCLEOTIDE SEQUENCE [LARGE SCALE GENOMIC DNA]</scope>
    <source>
        <strain evidence="3 4">JCM 9383</strain>
    </source>
</reference>
<evidence type="ECO:0000313" key="4">
    <source>
        <dbReference type="Proteomes" id="UP001500979"/>
    </source>
</evidence>
<dbReference type="InterPro" id="IPR008984">
    <property type="entry name" value="SMAD_FHA_dom_sf"/>
</dbReference>
<dbReference type="RefSeq" id="WP_344680954.1">
    <property type="nucleotide sequence ID" value="NZ_BAAAUX010000014.1"/>
</dbReference>
<keyword evidence="1" id="KW-0597">Phosphoprotein</keyword>
<sequence length="264" mass="28928">MNGNLKIAGGRPLPAAHSSLVLGVPDSAPGTIHALALSGGIAVRPREGRTILFGRNRPEVHVCIGEDDRRVSRHHGLLTCHRDRWWVGNTGRLPIRLPGSRLLFTDDEPVPVAEGYTPLFVRGSGGREHLLELYVAGPDGRPPASRHADPTQPPRTWRLSATEKLVLVVLAQRYLLHEAHPQPLTWRQAALHLAELQPEAGWTAKRVEHDVVAVRSRLSRDGVTGLTRDEVGEPVGNTLNDNLVRELMASTTLVPPDLRLLSDP</sequence>
<evidence type="ECO:0000256" key="1">
    <source>
        <dbReference type="ARBA" id="ARBA00022553"/>
    </source>
</evidence>
<dbReference type="Proteomes" id="UP001500979">
    <property type="component" value="Unassembled WGS sequence"/>
</dbReference>
<name>A0ABN3VF81_9PSEU</name>
<dbReference type="Gene3D" id="2.60.200.20">
    <property type="match status" value="1"/>
</dbReference>
<evidence type="ECO:0000259" key="2">
    <source>
        <dbReference type="PROSITE" id="PS50006"/>
    </source>
</evidence>
<dbReference type="EMBL" id="BAAAUX010000014">
    <property type="protein sequence ID" value="GAA2796997.1"/>
    <property type="molecule type" value="Genomic_DNA"/>
</dbReference>
<dbReference type="InterPro" id="IPR000253">
    <property type="entry name" value="FHA_dom"/>
</dbReference>
<protein>
    <recommendedName>
        <fullName evidence="2">FHA domain-containing protein</fullName>
    </recommendedName>
</protein>
<gene>
    <name evidence="3" type="ORF">GCM10010470_35190</name>
</gene>
<organism evidence="3 4">
    <name type="scientific">Saccharopolyspora taberi</name>
    <dbReference type="NCBI Taxonomy" id="60895"/>
    <lineage>
        <taxon>Bacteria</taxon>
        <taxon>Bacillati</taxon>
        <taxon>Actinomycetota</taxon>
        <taxon>Actinomycetes</taxon>
        <taxon>Pseudonocardiales</taxon>
        <taxon>Pseudonocardiaceae</taxon>
        <taxon>Saccharopolyspora</taxon>
    </lineage>
</organism>
<dbReference type="SUPFAM" id="SSF49879">
    <property type="entry name" value="SMAD/FHA domain"/>
    <property type="match status" value="1"/>
</dbReference>
<keyword evidence="4" id="KW-1185">Reference proteome</keyword>
<accession>A0ABN3VF81</accession>
<feature type="domain" description="FHA" evidence="2">
    <location>
        <begin position="51"/>
        <end position="102"/>
    </location>
</feature>
<evidence type="ECO:0000313" key="3">
    <source>
        <dbReference type="EMBL" id="GAA2796997.1"/>
    </source>
</evidence>